<name>A0A137PDA4_CONC2</name>
<gene>
    <name evidence="1" type="ORF">CONCODRAFT_77566</name>
</gene>
<dbReference type="Proteomes" id="UP000070444">
    <property type="component" value="Unassembled WGS sequence"/>
</dbReference>
<dbReference type="InterPro" id="IPR052791">
    <property type="entry name" value="SSM1_domain"/>
</dbReference>
<dbReference type="OrthoDB" id="1065058at2759"/>
<dbReference type="GO" id="GO:0006206">
    <property type="term" value="P:pyrimidine nucleobase metabolic process"/>
    <property type="evidence" value="ECO:0007669"/>
    <property type="project" value="TreeGrafter"/>
</dbReference>
<dbReference type="OMA" id="YPHHVNL"/>
<dbReference type="InterPro" id="IPR023214">
    <property type="entry name" value="HAD_sf"/>
</dbReference>
<dbReference type="GO" id="GO:0008252">
    <property type="term" value="F:nucleotidase activity"/>
    <property type="evidence" value="ECO:0007669"/>
    <property type="project" value="TreeGrafter"/>
</dbReference>
<dbReference type="InterPro" id="IPR006439">
    <property type="entry name" value="HAD-SF_hydro_IA"/>
</dbReference>
<dbReference type="Pfam" id="PF00702">
    <property type="entry name" value="Hydrolase"/>
    <property type="match status" value="1"/>
</dbReference>
<dbReference type="PANTHER" id="PTHR47438">
    <property type="entry name" value="PHOSPHATE METABOLISM PROTEIN 8-RELATED"/>
    <property type="match status" value="1"/>
</dbReference>
<reference evidence="1 2" key="1">
    <citation type="journal article" date="2015" name="Genome Biol. Evol.">
        <title>Phylogenomic analyses indicate that early fungi evolved digesting cell walls of algal ancestors of land plants.</title>
        <authorList>
            <person name="Chang Y."/>
            <person name="Wang S."/>
            <person name="Sekimoto S."/>
            <person name="Aerts A.L."/>
            <person name="Choi C."/>
            <person name="Clum A."/>
            <person name="LaButti K.M."/>
            <person name="Lindquist E.A."/>
            <person name="Yee Ngan C."/>
            <person name="Ohm R.A."/>
            <person name="Salamov A.A."/>
            <person name="Grigoriev I.V."/>
            <person name="Spatafora J.W."/>
            <person name="Berbee M.L."/>
        </authorList>
    </citation>
    <scope>NUCLEOTIDE SEQUENCE [LARGE SCALE GENOMIC DNA]</scope>
    <source>
        <strain evidence="1 2">NRRL 28638</strain>
    </source>
</reference>
<dbReference type="PANTHER" id="PTHR47438:SF1">
    <property type="entry name" value="PHOSPHATE METABOLISM PROTEIN 8-RELATED"/>
    <property type="match status" value="1"/>
</dbReference>
<dbReference type="GO" id="GO:0009166">
    <property type="term" value="P:nucleotide catabolic process"/>
    <property type="evidence" value="ECO:0007669"/>
    <property type="project" value="TreeGrafter"/>
</dbReference>
<dbReference type="EMBL" id="KQ964444">
    <property type="protein sequence ID" value="KXN72921.1"/>
    <property type="molecule type" value="Genomic_DNA"/>
</dbReference>
<protein>
    <submittedName>
        <fullName evidence="1">Pyrimidine 5-nucleotidase</fullName>
    </submittedName>
</protein>
<evidence type="ECO:0000313" key="1">
    <source>
        <dbReference type="EMBL" id="KXN72921.1"/>
    </source>
</evidence>
<dbReference type="AlphaFoldDB" id="A0A137PDA4"/>
<dbReference type="NCBIfam" id="TIGR01993">
    <property type="entry name" value="Pyr-5-nucltdase"/>
    <property type="match status" value="1"/>
</dbReference>
<dbReference type="SFLD" id="SFLDG01129">
    <property type="entry name" value="C1.5:_HAD__Beta-PGM__Phosphata"/>
    <property type="match status" value="1"/>
</dbReference>
<sequence length="232" mass="26728">MLSSTNGADTNKDICFFFDIDNCLYDANTGIPDLMAERINLYAEQIGIPKDKVNELTYTYYKTYGLAIRGLIKFHGIDPIAYDQFVDQSLPLETLLKKDENIYNMIKNLPYKRWAFTNANYPHAERVLRILGIKELFDGITYCDYAEPNFPCKPEDEYYERVKKAAGVTENTQCYLVDDSWPNLETAKRHGWKTAHVVGADGQIDPKLSLIHPQIKTVTDLPKIFPELWNKN</sequence>
<dbReference type="Gene3D" id="1.10.150.450">
    <property type="match status" value="1"/>
</dbReference>
<dbReference type="SFLD" id="SFLDS00003">
    <property type="entry name" value="Haloacid_Dehalogenase"/>
    <property type="match status" value="1"/>
</dbReference>
<evidence type="ECO:0000313" key="2">
    <source>
        <dbReference type="Proteomes" id="UP000070444"/>
    </source>
</evidence>
<dbReference type="InterPro" id="IPR036412">
    <property type="entry name" value="HAD-like_sf"/>
</dbReference>
<dbReference type="InterPro" id="IPR010237">
    <property type="entry name" value="Pyr-5-nucltdase"/>
</dbReference>
<accession>A0A137PDA4</accession>
<dbReference type="NCBIfam" id="TIGR01509">
    <property type="entry name" value="HAD-SF-IA-v3"/>
    <property type="match status" value="1"/>
</dbReference>
<proteinExistence type="predicted"/>
<dbReference type="STRING" id="796925.A0A137PDA4"/>
<dbReference type="SFLD" id="SFLDG01132">
    <property type="entry name" value="C1.5.3:_5'-Nucleotidase_Like"/>
    <property type="match status" value="1"/>
</dbReference>
<organism evidence="1 2">
    <name type="scientific">Conidiobolus coronatus (strain ATCC 28846 / CBS 209.66 / NRRL 28638)</name>
    <name type="common">Delacroixia coronata</name>
    <dbReference type="NCBI Taxonomy" id="796925"/>
    <lineage>
        <taxon>Eukaryota</taxon>
        <taxon>Fungi</taxon>
        <taxon>Fungi incertae sedis</taxon>
        <taxon>Zoopagomycota</taxon>
        <taxon>Entomophthoromycotina</taxon>
        <taxon>Entomophthoromycetes</taxon>
        <taxon>Entomophthorales</taxon>
        <taxon>Ancylistaceae</taxon>
        <taxon>Conidiobolus</taxon>
    </lineage>
</organism>
<dbReference type="Gene3D" id="3.40.50.1000">
    <property type="entry name" value="HAD superfamily/HAD-like"/>
    <property type="match status" value="1"/>
</dbReference>
<keyword evidence="2" id="KW-1185">Reference proteome</keyword>
<dbReference type="SUPFAM" id="SSF56784">
    <property type="entry name" value="HAD-like"/>
    <property type="match status" value="1"/>
</dbReference>